<dbReference type="Gene3D" id="1.20.120.550">
    <property type="entry name" value="Membrane associated eicosanoid/glutathione metabolism-like domain"/>
    <property type="match status" value="1"/>
</dbReference>
<feature type="transmembrane region" description="Helical" evidence="5">
    <location>
        <begin position="76"/>
        <end position="94"/>
    </location>
</feature>
<keyword evidence="4 5" id="KW-0472">Membrane</keyword>
<dbReference type="RefSeq" id="WP_168819455.1">
    <property type="nucleotide sequence ID" value="NZ_CP051217.1"/>
</dbReference>
<dbReference type="InterPro" id="IPR023352">
    <property type="entry name" value="MAPEG-like_dom_sf"/>
</dbReference>
<feature type="transmembrane region" description="Helical" evidence="5">
    <location>
        <begin position="6"/>
        <end position="22"/>
    </location>
</feature>
<dbReference type="Pfam" id="PF01124">
    <property type="entry name" value="MAPEG"/>
    <property type="match status" value="1"/>
</dbReference>
<dbReference type="GO" id="GO:0016020">
    <property type="term" value="C:membrane"/>
    <property type="evidence" value="ECO:0007669"/>
    <property type="project" value="UniProtKB-SubCell"/>
</dbReference>
<dbReference type="PANTHER" id="PTHR35814:SF1">
    <property type="entry name" value="GLUTATHIONE S-TRANSFERASE-RELATED"/>
    <property type="match status" value="1"/>
</dbReference>
<evidence type="ECO:0000313" key="7">
    <source>
        <dbReference type="Proteomes" id="UP000501600"/>
    </source>
</evidence>
<comment type="subcellular location">
    <subcellularLocation>
        <location evidence="1">Membrane</location>
    </subcellularLocation>
</comment>
<keyword evidence="2 5" id="KW-0812">Transmembrane</keyword>
<keyword evidence="3 5" id="KW-1133">Transmembrane helix</keyword>
<feature type="transmembrane region" description="Helical" evidence="5">
    <location>
        <begin position="106"/>
        <end position="128"/>
    </location>
</feature>
<name>A0A6H2DL78_9SPHN</name>
<evidence type="ECO:0000256" key="3">
    <source>
        <dbReference type="ARBA" id="ARBA00022989"/>
    </source>
</evidence>
<dbReference type="KEGG" id="phao:HF685_09100"/>
<evidence type="ECO:0000313" key="6">
    <source>
        <dbReference type="EMBL" id="QJB69419.1"/>
    </source>
</evidence>
<protein>
    <submittedName>
        <fullName evidence="6">MAPEG family protein</fullName>
    </submittedName>
</protein>
<evidence type="ECO:0000256" key="5">
    <source>
        <dbReference type="SAM" id="Phobius"/>
    </source>
</evidence>
<dbReference type="PANTHER" id="PTHR35814">
    <property type="match status" value="1"/>
</dbReference>
<dbReference type="InterPro" id="IPR001129">
    <property type="entry name" value="Membr-assoc_MAPEG"/>
</dbReference>
<keyword evidence="7" id="KW-1185">Reference proteome</keyword>
<organism evidence="6 7">
    <name type="scientific">Parasphingorhabdus halotolerans</name>
    <dbReference type="NCBI Taxonomy" id="2725558"/>
    <lineage>
        <taxon>Bacteria</taxon>
        <taxon>Pseudomonadati</taxon>
        <taxon>Pseudomonadota</taxon>
        <taxon>Alphaproteobacteria</taxon>
        <taxon>Sphingomonadales</taxon>
        <taxon>Sphingomonadaceae</taxon>
        <taxon>Parasphingorhabdus</taxon>
    </lineage>
</organism>
<sequence length="146" mass="15480">MILPITLTIAGAAALINIWLMIRVGQVRTSEKVSVGDGGNDKVIRRMRAHSNFIESAPFVLALIGLIELAMGSPTWLWIVGGIYLLGRVAHGIGMDDGKFGKGRMVGTLVTMLTLLGLGIYAIAIPYFTVADASTAPIPMAEGETL</sequence>
<reference evidence="6 7" key="1">
    <citation type="submission" date="2020-04" db="EMBL/GenBank/DDBJ databases">
        <title>Genome sequence for Sphingorhabdus sp. strain M1.</title>
        <authorList>
            <person name="Park S.-J."/>
        </authorList>
    </citation>
    <scope>NUCLEOTIDE SEQUENCE [LARGE SCALE GENOMIC DNA]</scope>
    <source>
        <strain evidence="6 7">JK6</strain>
    </source>
</reference>
<proteinExistence type="predicted"/>
<gene>
    <name evidence="6" type="ORF">HF685_09100</name>
</gene>
<dbReference type="EMBL" id="CP051217">
    <property type="protein sequence ID" value="QJB69419.1"/>
    <property type="molecule type" value="Genomic_DNA"/>
</dbReference>
<evidence type="ECO:0000256" key="2">
    <source>
        <dbReference type="ARBA" id="ARBA00022692"/>
    </source>
</evidence>
<accession>A0A6H2DL78</accession>
<dbReference type="AlphaFoldDB" id="A0A6H2DL78"/>
<dbReference type="Proteomes" id="UP000501600">
    <property type="component" value="Chromosome"/>
</dbReference>
<evidence type="ECO:0000256" key="4">
    <source>
        <dbReference type="ARBA" id="ARBA00023136"/>
    </source>
</evidence>
<dbReference type="SUPFAM" id="SSF161084">
    <property type="entry name" value="MAPEG domain-like"/>
    <property type="match status" value="1"/>
</dbReference>
<feature type="transmembrane region" description="Helical" evidence="5">
    <location>
        <begin position="52"/>
        <end position="70"/>
    </location>
</feature>
<evidence type="ECO:0000256" key="1">
    <source>
        <dbReference type="ARBA" id="ARBA00004370"/>
    </source>
</evidence>